<dbReference type="RefSeq" id="WP_188041773.1">
    <property type="nucleotide sequence ID" value="NZ_JACVHF010000034.1"/>
</dbReference>
<dbReference type="PROSITE" id="PS01124">
    <property type="entry name" value="HTH_ARAC_FAMILY_2"/>
    <property type="match status" value="1"/>
</dbReference>
<dbReference type="SUPFAM" id="SSF46689">
    <property type="entry name" value="Homeodomain-like"/>
    <property type="match status" value="1"/>
</dbReference>
<dbReference type="PANTHER" id="PTHR46796:SF13">
    <property type="entry name" value="HTH-TYPE TRANSCRIPTIONAL ACTIVATOR RHAS"/>
    <property type="match status" value="1"/>
</dbReference>
<dbReference type="Gene3D" id="1.10.10.60">
    <property type="entry name" value="Homeodomain-like"/>
    <property type="match status" value="1"/>
</dbReference>
<protein>
    <submittedName>
        <fullName evidence="5">AraC family transcriptional regulator</fullName>
    </submittedName>
</protein>
<dbReference type="SMART" id="SM00342">
    <property type="entry name" value="HTH_ARAC"/>
    <property type="match status" value="1"/>
</dbReference>
<keyword evidence="3" id="KW-0804">Transcription</keyword>
<dbReference type="PANTHER" id="PTHR46796">
    <property type="entry name" value="HTH-TYPE TRANSCRIPTIONAL ACTIVATOR RHAS-RELATED"/>
    <property type="match status" value="1"/>
</dbReference>
<evidence type="ECO:0000256" key="1">
    <source>
        <dbReference type="ARBA" id="ARBA00023015"/>
    </source>
</evidence>
<dbReference type="Pfam" id="PF20240">
    <property type="entry name" value="DUF6597"/>
    <property type="match status" value="1"/>
</dbReference>
<keyword evidence="6" id="KW-1185">Reference proteome</keyword>
<proteinExistence type="predicted"/>
<dbReference type="InterPro" id="IPR046532">
    <property type="entry name" value="DUF6597"/>
</dbReference>
<accession>A0ABR7T6F6</accession>
<dbReference type="InterPro" id="IPR050204">
    <property type="entry name" value="AraC_XylS_family_regulators"/>
</dbReference>
<evidence type="ECO:0000256" key="3">
    <source>
        <dbReference type="ARBA" id="ARBA00023163"/>
    </source>
</evidence>
<keyword evidence="1" id="KW-0805">Transcription regulation</keyword>
<dbReference type="EMBL" id="JACVHF010000034">
    <property type="protein sequence ID" value="MBC9786350.1"/>
    <property type="molecule type" value="Genomic_DNA"/>
</dbReference>
<reference evidence="5 6" key="1">
    <citation type="submission" date="2020-07" db="EMBL/GenBank/DDBJ databases">
        <title>Draft whole-genome sequence of Heliobacterium chlorum DSM 3682, type strain.</title>
        <authorList>
            <person name="Kyndt J.A."/>
            <person name="Meyer T.E."/>
            <person name="Imhoff J.F."/>
        </authorList>
    </citation>
    <scope>NUCLEOTIDE SEQUENCE [LARGE SCALE GENOMIC DNA]</scope>
    <source>
        <strain evidence="5 6">DSM 3682</strain>
    </source>
</reference>
<dbReference type="InterPro" id="IPR009057">
    <property type="entry name" value="Homeodomain-like_sf"/>
</dbReference>
<organism evidence="5 6">
    <name type="scientific">Heliobacterium chlorum</name>
    <dbReference type="NCBI Taxonomy" id="2698"/>
    <lineage>
        <taxon>Bacteria</taxon>
        <taxon>Bacillati</taxon>
        <taxon>Bacillota</taxon>
        <taxon>Clostridia</taxon>
        <taxon>Eubacteriales</taxon>
        <taxon>Heliobacteriaceae</taxon>
        <taxon>Heliobacterium</taxon>
    </lineage>
</organism>
<keyword evidence="2" id="KW-0238">DNA-binding</keyword>
<gene>
    <name evidence="5" type="ORF">H1S01_17980</name>
</gene>
<dbReference type="InterPro" id="IPR018060">
    <property type="entry name" value="HTH_AraC"/>
</dbReference>
<dbReference type="Proteomes" id="UP000617402">
    <property type="component" value="Unassembled WGS sequence"/>
</dbReference>
<sequence length="267" mass="31565">MRIKFEEPRGILKSNIGKNDFSLICYLPSGEAVNYVEHYWCVEWDLRGQESQIQEVLPHPSIHLVFDRNSSGIYGIITRKFMYQLKDHGLVFGVKFHPGAFYPFYKRDISSITDKRLSLERVFGDEGKRLEDIVLFQDSIEKVIHIIEEFIDGKVINIDQNVNLARKLVTLILNDREIMKVEHVEQKSGIHKRRLQRIFSRYVGVGPKWVIKRYRIHQALEDISQRKQIDWSDIATNLGYYDQAHFIRDFKLYVGMTPEEYKRLSDK</sequence>
<evidence type="ECO:0000313" key="5">
    <source>
        <dbReference type="EMBL" id="MBC9786350.1"/>
    </source>
</evidence>
<feature type="domain" description="HTH araC/xylS-type" evidence="4">
    <location>
        <begin position="166"/>
        <end position="264"/>
    </location>
</feature>
<evidence type="ECO:0000313" key="6">
    <source>
        <dbReference type="Proteomes" id="UP000617402"/>
    </source>
</evidence>
<evidence type="ECO:0000259" key="4">
    <source>
        <dbReference type="PROSITE" id="PS01124"/>
    </source>
</evidence>
<comment type="caution">
    <text evidence="5">The sequence shown here is derived from an EMBL/GenBank/DDBJ whole genome shotgun (WGS) entry which is preliminary data.</text>
</comment>
<name>A0ABR7T6F6_HELCL</name>
<dbReference type="Pfam" id="PF12833">
    <property type="entry name" value="HTH_18"/>
    <property type="match status" value="1"/>
</dbReference>
<evidence type="ECO:0000256" key="2">
    <source>
        <dbReference type="ARBA" id="ARBA00023125"/>
    </source>
</evidence>